<comment type="caution">
    <text evidence="5">The sequence shown here is derived from an EMBL/GenBank/DDBJ whole genome shotgun (WGS) entry which is preliminary data.</text>
</comment>
<keyword evidence="6" id="KW-1185">Reference proteome</keyword>
<organism evidence="5 6">
    <name type="scientific">Aureibacter tunicatorum</name>
    <dbReference type="NCBI Taxonomy" id="866807"/>
    <lineage>
        <taxon>Bacteria</taxon>
        <taxon>Pseudomonadati</taxon>
        <taxon>Bacteroidota</taxon>
        <taxon>Cytophagia</taxon>
        <taxon>Cytophagales</taxon>
        <taxon>Persicobacteraceae</taxon>
        <taxon>Aureibacter</taxon>
    </lineage>
</organism>
<evidence type="ECO:0000256" key="2">
    <source>
        <dbReference type="ARBA" id="ARBA00023125"/>
    </source>
</evidence>
<dbReference type="InterPro" id="IPR018060">
    <property type="entry name" value="HTH_AraC"/>
</dbReference>
<dbReference type="InterPro" id="IPR020449">
    <property type="entry name" value="Tscrpt_reg_AraC-type_HTH"/>
</dbReference>
<reference evidence="5" key="1">
    <citation type="submission" date="2023-07" db="EMBL/GenBank/DDBJ databases">
        <title>Genomic Encyclopedia of Type Strains, Phase IV (KMG-IV): sequencing the most valuable type-strain genomes for metagenomic binning, comparative biology and taxonomic classification.</title>
        <authorList>
            <person name="Goeker M."/>
        </authorList>
    </citation>
    <scope>NUCLEOTIDE SEQUENCE</scope>
    <source>
        <strain evidence="5">DSM 26174</strain>
    </source>
</reference>
<dbReference type="Pfam" id="PF12833">
    <property type="entry name" value="HTH_18"/>
    <property type="match status" value="1"/>
</dbReference>
<dbReference type="GO" id="GO:0003700">
    <property type="term" value="F:DNA-binding transcription factor activity"/>
    <property type="evidence" value="ECO:0007669"/>
    <property type="project" value="InterPro"/>
</dbReference>
<dbReference type="SUPFAM" id="SSF46689">
    <property type="entry name" value="Homeodomain-like"/>
    <property type="match status" value="1"/>
</dbReference>
<dbReference type="AlphaFoldDB" id="A0AAE4BU77"/>
<dbReference type="SMART" id="SM00342">
    <property type="entry name" value="HTH_ARAC"/>
    <property type="match status" value="1"/>
</dbReference>
<dbReference type="PANTHER" id="PTHR43280">
    <property type="entry name" value="ARAC-FAMILY TRANSCRIPTIONAL REGULATOR"/>
    <property type="match status" value="1"/>
</dbReference>
<dbReference type="PANTHER" id="PTHR43280:SF32">
    <property type="entry name" value="TRANSCRIPTIONAL REGULATORY PROTEIN"/>
    <property type="match status" value="1"/>
</dbReference>
<accession>A0AAE4BU77</accession>
<evidence type="ECO:0000256" key="3">
    <source>
        <dbReference type="ARBA" id="ARBA00023163"/>
    </source>
</evidence>
<dbReference type="Proteomes" id="UP001185092">
    <property type="component" value="Unassembled WGS sequence"/>
</dbReference>
<keyword evidence="3" id="KW-0804">Transcription</keyword>
<keyword evidence="2 5" id="KW-0238">DNA-binding</keyword>
<dbReference type="InterPro" id="IPR009057">
    <property type="entry name" value="Homeodomain-like_sf"/>
</dbReference>
<name>A0AAE4BU77_9BACT</name>
<protein>
    <submittedName>
        <fullName evidence="5">AraC-like DNA-binding protein</fullName>
    </submittedName>
</protein>
<evidence type="ECO:0000259" key="4">
    <source>
        <dbReference type="PROSITE" id="PS01124"/>
    </source>
</evidence>
<feature type="domain" description="HTH araC/xylS-type" evidence="4">
    <location>
        <begin position="200"/>
        <end position="301"/>
    </location>
</feature>
<keyword evidence="1" id="KW-0805">Transcription regulation</keyword>
<dbReference type="PROSITE" id="PS01124">
    <property type="entry name" value="HTH_ARAC_FAMILY_2"/>
    <property type="match status" value="1"/>
</dbReference>
<evidence type="ECO:0000313" key="6">
    <source>
        <dbReference type="Proteomes" id="UP001185092"/>
    </source>
</evidence>
<dbReference type="Gene3D" id="1.10.10.60">
    <property type="entry name" value="Homeodomain-like"/>
    <property type="match status" value="2"/>
</dbReference>
<dbReference type="RefSeq" id="WP_309942346.1">
    <property type="nucleotide sequence ID" value="NZ_AP025307.1"/>
</dbReference>
<gene>
    <name evidence="5" type="ORF">HNQ88_004598</name>
</gene>
<dbReference type="PRINTS" id="PR00032">
    <property type="entry name" value="HTHARAC"/>
</dbReference>
<dbReference type="GO" id="GO:0043565">
    <property type="term" value="F:sequence-specific DNA binding"/>
    <property type="evidence" value="ECO:0007669"/>
    <property type="project" value="InterPro"/>
</dbReference>
<sequence length="303" mass="35152">MEIVKIDSISQLREVIGLGKPEHPLITLIKYDDIVFEETKHLNKKFIINTYSISLKSVSGGKVKFGRSAYDFEDGVLVFKTPEQVAHFEPDEDCARFSGWSLHFHPDLIRKSELGKHIDKYSFFAYKQTEALHLSEREKGVLLNIMQTIKEEYALNIDKHSQKLIITNIELLLDYCARFYDRQFYTRSNMNKDIVIQFEGILREYINSDQLNDLGIPTVKYCADQLNMTPNYLGDLLKKETGQSAQEHIHHYIIEKAKNQLLASSEQVSQIAYSLGFESAPYFSKLFKRKTGYSPGEYRELNR</sequence>
<proteinExistence type="predicted"/>
<evidence type="ECO:0000256" key="1">
    <source>
        <dbReference type="ARBA" id="ARBA00023015"/>
    </source>
</evidence>
<evidence type="ECO:0000313" key="5">
    <source>
        <dbReference type="EMBL" id="MDR6241511.1"/>
    </source>
</evidence>
<dbReference type="EMBL" id="JAVDQD010000009">
    <property type="protein sequence ID" value="MDR6241511.1"/>
    <property type="molecule type" value="Genomic_DNA"/>
</dbReference>